<dbReference type="AlphaFoldDB" id="A0A2U1SY88"/>
<feature type="transmembrane region" description="Helical" evidence="7">
    <location>
        <begin position="189"/>
        <end position="207"/>
    </location>
</feature>
<evidence type="ECO:0000313" key="9">
    <source>
        <dbReference type="Proteomes" id="UP000244978"/>
    </source>
</evidence>
<comment type="function">
    <text evidence="7">Part of the twin-arginine translocation (Tat) system that transports large folded proteins containing a characteristic twin-arginine motif in their signal peptide across membranes. Together with TatB, TatC is part of a receptor directly interacting with Tat signal peptides.</text>
</comment>
<feature type="transmembrane region" description="Helical" evidence="7">
    <location>
        <begin position="157"/>
        <end position="177"/>
    </location>
</feature>
<keyword evidence="3 7" id="KW-0653">Protein transport</keyword>
<accession>A0A2U1SY88</accession>
<name>A0A2U1SY88_9MICO</name>
<comment type="similarity">
    <text evidence="7">Belongs to the TatC family.</text>
</comment>
<comment type="subcellular location">
    <subcellularLocation>
        <location evidence="7">Cell membrane</location>
        <topology evidence="7">Multi-pass membrane protein</topology>
    </subcellularLocation>
    <subcellularLocation>
        <location evidence="1">Membrane</location>
        <topology evidence="1">Multi-pass membrane protein</topology>
    </subcellularLocation>
</comment>
<evidence type="ECO:0000256" key="5">
    <source>
        <dbReference type="ARBA" id="ARBA00023010"/>
    </source>
</evidence>
<keyword evidence="6 7" id="KW-0472">Membrane</keyword>
<gene>
    <name evidence="7 8" type="primary">tatC</name>
    <name evidence="8" type="ORF">DF220_01150</name>
</gene>
<evidence type="ECO:0000313" key="8">
    <source>
        <dbReference type="EMBL" id="PWB96595.1"/>
    </source>
</evidence>
<dbReference type="GO" id="GO:0043953">
    <property type="term" value="P:protein transport by the Tat complex"/>
    <property type="evidence" value="ECO:0007669"/>
    <property type="project" value="UniProtKB-UniRule"/>
</dbReference>
<dbReference type="PANTHER" id="PTHR30371">
    <property type="entry name" value="SEC-INDEPENDENT PROTEIN TRANSLOCASE PROTEIN TATC"/>
    <property type="match status" value="1"/>
</dbReference>
<feature type="transmembrane region" description="Helical" evidence="7">
    <location>
        <begin position="14"/>
        <end position="36"/>
    </location>
</feature>
<evidence type="ECO:0000256" key="2">
    <source>
        <dbReference type="ARBA" id="ARBA00022692"/>
    </source>
</evidence>
<keyword evidence="7" id="KW-1003">Cell membrane</keyword>
<dbReference type="GO" id="GO:0065002">
    <property type="term" value="P:intracellular protein transmembrane transport"/>
    <property type="evidence" value="ECO:0007669"/>
    <property type="project" value="TreeGrafter"/>
</dbReference>
<protein>
    <recommendedName>
        <fullName evidence="7">Sec-independent protein translocase protein TatC</fullName>
    </recommendedName>
</protein>
<keyword evidence="5 7" id="KW-0811">Translocation</keyword>
<dbReference type="RefSeq" id="WP_108518875.1">
    <property type="nucleotide sequence ID" value="NZ_CP026951.1"/>
</dbReference>
<keyword evidence="9" id="KW-1185">Reference proteome</keyword>
<feature type="transmembrane region" description="Helical" evidence="7">
    <location>
        <begin position="104"/>
        <end position="126"/>
    </location>
</feature>
<proteinExistence type="inferred from homology"/>
<dbReference type="Pfam" id="PF00902">
    <property type="entry name" value="TatC"/>
    <property type="match status" value="1"/>
</dbReference>
<dbReference type="EMBL" id="QEEX01000001">
    <property type="protein sequence ID" value="PWB96595.1"/>
    <property type="molecule type" value="Genomic_DNA"/>
</dbReference>
<dbReference type="GO" id="GO:0033281">
    <property type="term" value="C:TAT protein transport complex"/>
    <property type="evidence" value="ECO:0007669"/>
    <property type="project" value="UniProtKB-UniRule"/>
</dbReference>
<feature type="transmembrane region" description="Helical" evidence="7">
    <location>
        <begin position="71"/>
        <end position="92"/>
    </location>
</feature>
<dbReference type="PANTHER" id="PTHR30371:SF0">
    <property type="entry name" value="SEC-INDEPENDENT PROTEIN TRANSLOCASE PROTEIN TATC, CHLOROPLASTIC-RELATED"/>
    <property type="match status" value="1"/>
</dbReference>
<dbReference type="KEGG" id="salc:C2138_05995"/>
<dbReference type="PRINTS" id="PR01840">
    <property type="entry name" value="TATCFAMILY"/>
</dbReference>
<organism evidence="8 9">
    <name type="scientific">Homoserinimonas hongtaonis</name>
    <dbReference type="NCBI Taxonomy" id="2079791"/>
    <lineage>
        <taxon>Bacteria</taxon>
        <taxon>Bacillati</taxon>
        <taxon>Actinomycetota</taxon>
        <taxon>Actinomycetes</taxon>
        <taxon>Micrococcales</taxon>
        <taxon>Microbacteriaceae</taxon>
        <taxon>Homoserinimonas</taxon>
    </lineage>
</organism>
<keyword evidence="7" id="KW-0813">Transport</keyword>
<evidence type="ECO:0000256" key="4">
    <source>
        <dbReference type="ARBA" id="ARBA00022989"/>
    </source>
</evidence>
<comment type="subunit">
    <text evidence="7">The Tat system comprises two distinct complexes: a TatABC complex, containing multiple copies of TatA, TatB and TatC subunits, and a separate TatA complex, containing only TatA subunits. Substrates initially bind to the TatABC complex, which probably triggers association of the separate TatA complex to form the active translocon.</text>
</comment>
<evidence type="ECO:0000256" key="1">
    <source>
        <dbReference type="ARBA" id="ARBA00004141"/>
    </source>
</evidence>
<dbReference type="HAMAP" id="MF_00902">
    <property type="entry name" value="TatC"/>
    <property type="match status" value="1"/>
</dbReference>
<reference evidence="9" key="1">
    <citation type="submission" date="2018-04" db="EMBL/GenBank/DDBJ databases">
        <authorList>
            <person name="Liu S."/>
            <person name="Wang Z."/>
            <person name="Li J."/>
        </authorList>
    </citation>
    <scope>NUCLEOTIDE SEQUENCE [LARGE SCALE GENOMIC DNA]</scope>
    <source>
        <strain evidence="9">S1194</strain>
    </source>
</reference>
<dbReference type="NCBIfam" id="TIGR00945">
    <property type="entry name" value="tatC"/>
    <property type="match status" value="1"/>
</dbReference>
<keyword evidence="2 7" id="KW-0812">Transmembrane</keyword>
<sequence>MPLVSHLLEFRRRLFISAGAIIALSVGGFFVADWVWAQLQAPLLIVAEEQGRTAEVAYTYLTEAFDTRLQIAFTVGLVASSPVWLYQIWAFFMPALHKNEKRFALGFVLTAVPLFLAGCFVGWLVLPNMVDLLVRFAAEGAATLLQAKVYLDFSLKLLIAVGIAFVMPVFLVLLNFADVISAKQILKSWRIAVVVISAFAAFATPAADVVSMVLLIIPMVALYLVSAGIAWLSDKRKAKRNAEFLGTATA</sequence>
<evidence type="ECO:0000256" key="6">
    <source>
        <dbReference type="ARBA" id="ARBA00023136"/>
    </source>
</evidence>
<keyword evidence="4 7" id="KW-1133">Transmembrane helix</keyword>
<dbReference type="OrthoDB" id="9777044at2"/>
<evidence type="ECO:0000256" key="7">
    <source>
        <dbReference type="HAMAP-Rule" id="MF_00902"/>
    </source>
</evidence>
<dbReference type="GO" id="GO:0009977">
    <property type="term" value="F:proton motive force dependent protein transmembrane transporter activity"/>
    <property type="evidence" value="ECO:0007669"/>
    <property type="project" value="TreeGrafter"/>
</dbReference>
<comment type="caution">
    <text evidence="8">The sequence shown here is derived from an EMBL/GenBank/DDBJ whole genome shotgun (WGS) entry which is preliminary data.</text>
</comment>
<evidence type="ECO:0000256" key="3">
    <source>
        <dbReference type="ARBA" id="ARBA00022927"/>
    </source>
</evidence>
<dbReference type="Proteomes" id="UP000244978">
    <property type="component" value="Unassembled WGS sequence"/>
</dbReference>
<dbReference type="InterPro" id="IPR002033">
    <property type="entry name" value="TatC"/>
</dbReference>
<feature type="transmembrane region" description="Helical" evidence="7">
    <location>
        <begin position="213"/>
        <end position="232"/>
    </location>
</feature>